<proteinExistence type="predicted"/>
<sequence>MDGSNAGADERGDTLSRRLPTPLAGAAIAAGAVSLGLVLIGACGLGGQDTYVPPPPLNADLQAAPVNSASGTGSTTPVVVIPPSPSWRVAAGEPRQPRTTTSAAETTEPDPDPEDADTTTSSRTTTSRPPRTTRPRPTTTERTTTESTRPTTTEPERTTEPPTTAPTTSERSAAIDEESVSPE</sequence>
<dbReference type="EMBL" id="CP059399">
    <property type="protein sequence ID" value="QLY32879.1"/>
    <property type="molecule type" value="Genomic_DNA"/>
</dbReference>
<evidence type="ECO:0000313" key="4">
    <source>
        <dbReference type="Proteomes" id="UP000515512"/>
    </source>
</evidence>
<feature type="transmembrane region" description="Helical" evidence="2">
    <location>
        <begin position="23"/>
        <end position="45"/>
    </location>
</feature>
<feature type="compositionally biased region" description="Acidic residues" evidence="1">
    <location>
        <begin position="107"/>
        <end position="117"/>
    </location>
</feature>
<keyword evidence="2" id="KW-0472">Membrane</keyword>
<name>A0A7D6ZJX0_9NOCA</name>
<feature type="compositionally biased region" description="Low complexity" evidence="1">
    <location>
        <begin position="118"/>
        <end position="153"/>
    </location>
</feature>
<dbReference type="Proteomes" id="UP000515512">
    <property type="component" value="Chromosome"/>
</dbReference>
<keyword evidence="4" id="KW-1185">Reference proteome</keyword>
<reference evidence="3 4" key="1">
    <citation type="submission" date="2020-07" db="EMBL/GenBank/DDBJ databases">
        <authorList>
            <person name="Zhuang K."/>
            <person name="Ran Y."/>
        </authorList>
    </citation>
    <scope>NUCLEOTIDE SEQUENCE [LARGE SCALE GENOMIC DNA]</scope>
    <source>
        <strain evidence="3 4">WCH-YHL-001</strain>
    </source>
</reference>
<feature type="region of interest" description="Disordered" evidence="1">
    <location>
        <begin position="62"/>
        <end position="183"/>
    </location>
</feature>
<evidence type="ECO:0000313" key="3">
    <source>
        <dbReference type="EMBL" id="QLY32879.1"/>
    </source>
</evidence>
<gene>
    <name evidence="3" type="ORF">H0264_12075</name>
</gene>
<protein>
    <submittedName>
        <fullName evidence="3">Uncharacterized protein</fullName>
    </submittedName>
</protein>
<dbReference type="KEGG" id="nhu:H0264_12075"/>
<keyword evidence="2" id="KW-0812">Transmembrane</keyword>
<dbReference type="RefSeq" id="WP_181584043.1">
    <property type="nucleotide sequence ID" value="NZ_CP059399.1"/>
</dbReference>
<evidence type="ECO:0000256" key="1">
    <source>
        <dbReference type="SAM" id="MobiDB-lite"/>
    </source>
</evidence>
<accession>A0A7D6ZJX0</accession>
<feature type="compositionally biased region" description="Low complexity" evidence="1">
    <location>
        <begin position="70"/>
        <end position="79"/>
    </location>
</feature>
<feature type="compositionally biased region" description="Low complexity" evidence="1">
    <location>
        <begin position="160"/>
        <end position="172"/>
    </location>
</feature>
<evidence type="ECO:0000256" key="2">
    <source>
        <dbReference type="SAM" id="Phobius"/>
    </source>
</evidence>
<organism evidence="3 4">
    <name type="scientific">Nocardia huaxiensis</name>
    <dbReference type="NCBI Taxonomy" id="2755382"/>
    <lineage>
        <taxon>Bacteria</taxon>
        <taxon>Bacillati</taxon>
        <taxon>Actinomycetota</taxon>
        <taxon>Actinomycetes</taxon>
        <taxon>Mycobacteriales</taxon>
        <taxon>Nocardiaceae</taxon>
        <taxon>Nocardia</taxon>
    </lineage>
</organism>
<dbReference type="AlphaFoldDB" id="A0A7D6ZJX0"/>
<keyword evidence="2" id="KW-1133">Transmembrane helix</keyword>